<dbReference type="GO" id="GO:0051016">
    <property type="term" value="P:barbed-end actin filament capping"/>
    <property type="evidence" value="ECO:0007669"/>
    <property type="project" value="TreeGrafter"/>
</dbReference>
<comment type="subcellular location">
    <subcellularLocation>
        <location evidence="1">Cell membrane</location>
        <topology evidence="1">Peripheral membrane protein</topology>
        <orientation evidence="1">Cytoplasmic side</orientation>
    </subcellularLocation>
</comment>
<dbReference type="Ensembl" id="ENSCLMT00005047960.1">
    <property type="protein sequence ID" value="ENSCLMP00005046354.1"/>
    <property type="gene ID" value="ENSCLMG00005021305.1"/>
</dbReference>
<dbReference type="InterPro" id="IPR036409">
    <property type="entry name" value="Aldolase_II/adducin_N_sf"/>
</dbReference>
<dbReference type="SMART" id="SM01007">
    <property type="entry name" value="Aldolase_II"/>
    <property type="match status" value="1"/>
</dbReference>
<dbReference type="GeneTree" id="ENSGT00940000155257"/>
<proteinExistence type="inferred from homology"/>
<dbReference type="SUPFAM" id="SSF53639">
    <property type="entry name" value="AraD/HMP-PK domain-like"/>
    <property type="match status" value="1"/>
</dbReference>
<name>A0A8C3GAL6_CYCLU</name>
<dbReference type="Proteomes" id="UP000694565">
    <property type="component" value="Unplaced"/>
</dbReference>
<evidence type="ECO:0000256" key="1">
    <source>
        <dbReference type="ARBA" id="ARBA00004413"/>
    </source>
</evidence>
<dbReference type="Pfam" id="PF00596">
    <property type="entry name" value="Aldolase_II"/>
    <property type="match status" value="1"/>
</dbReference>
<dbReference type="InterPro" id="IPR001303">
    <property type="entry name" value="Aldolase_II/adducin_N"/>
</dbReference>
<sequence length="387" mass="42572">IFSPPRGFGSLTLSLSNNDPKERYFDHVDGSDPEYLRSKNMSPDLRQDFNMMGQKKRVTQILQSPVFKDELEGLIQDQMTKGNNPTGLLALRQIADLVMASTLGGAGPLTSPISIGMVTPVNDLFGMESPSFAKGEKQSRCRLASLYRLVDLFTWARFTTSYNTVSMTSCCFIAHLLMYATQCLCNFVCASCFLVKVNIIGEVVDQGSTDLGIDHFGFAPHAAIYSMRPDVRCIIHIHTPATAAVSSMKCGILPISQEALLLGDVSCFGYHGSLDNKEEKVEFQKALGPTAKVMILRNHGLLALGETVEEAFHYVYHSQQACEIQVNALGCSGSVDNLVLLDREKFKPLTQRVAAAGLVMDNEVKWKVGEAELESLMRMLDNLVSEP</sequence>
<organism evidence="4 5">
    <name type="scientific">Cyclopterus lumpus</name>
    <name type="common">Lumpsucker</name>
    <dbReference type="NCBI Taxonomy" id="8103"/>
    <lineage>
        <taxon>Eukaryota</taxon>
        <taxon>Metazoa</taxon>
        <taxon>Chordata</taxon>
        <taxon>Craniata</taxon>
        <taxon>Vertebrata</taxon>
        <taxon>Euteleostomi</taxon>
        <taxon>Actinopterygii</taxon>
        <taxon>Neopterygii</taxon>
        <taxon>Teleostei</taxon>
        <taxon>Neoteleostei</taxon>
        <taxon>Acanthomorphata</taxon>
        <taxon>Eupercaria</taxon>
        <taxon>Perciformes</taxon>
        <taxon>Cottioidei</taxon>
        <taxon>Cottales</taxon>
        <taxon>Cyclopteridae</taxon>
        <taxon>Cyclopterus</taxon>
    </lineage>
</organism>
<comment type="similarity">
    <text evidence="2">Belongs to the aldolase class II family. Adducin subfamily.</text>
</comment>
<evidence type="ECO:0000256" key="2">
    <source>
        <dbReference type="ARBA" id="ARBA00006274"/>
    </source>
</evidence>
<dbReference type="GO" id="GO:0014069">
    <property type="term" value="C:postsynaptic density"/>
    <property type="evidence" value="ECO:0007669"/>
    <property type="project" value="TreeGrafter"/>
</dbReference>
<dbReference type="GO" id="GO:0051015">
    <property type="term" value="F:actin filament binding"/>
    <property type="evidence" value="ECO:0007669"/>
    <property type="project" value="TreeGrafter"/>
</dbReference>
<reference evidence="4" key="1">
    <citation type="submission" date="2025-08" db="UniProtKB">
        <authorList>
            <consortium name="Ensembl"/>
        </authorList>
    </citation>
    <scope>IDENTIFICATION</scope>
</reference>
<reference evidence="4" key="2">
    <citation type="submission" date="2025-09" db="UniProtKB">
        <authorList>
            <consortium name="Ensembl"/>
        </authorList>
    </citation>
    <scope>IDENTIFICATION</scope>
</reference>
<evidence type="ECO:0000313" key="4">
    <source>
        <dbReference type="Ensembl" id="ENSCLMP00005046354.1"/>
    </source>
</evidence>
<dbReference type="AlphaFoldDB" id="A0A8C3GAL6"/>
<dbReference type="PANTHER" id="PTHR10672">
    <property type="entry name" value="ADDUCIN"/>
    <property type="match status" value="1"/>
</dbReference>
<evidence type="ECO:0000313" key="5">
    <source>
        <dbReference type="Proteomes" id="UP000694565"/>
    </source>
</evidence>
<dbReference type="InterPro" id="IPR051017">
    <property type="entry name" value="Aldolase-II_Adducin_sf"/>
</dbReference>
<keyword evidence="5" id="KW-1185">Reference proteome</keyword>
<dbReference type="PANTHER" id="PTHR10672:SF5">
    <property type="entry name" value="GAMMA-ADDUCIN"/>
    <property type="match status" value="1"/>
</dbReference>
<dbReference type="GO" id="GO:0005886">
    <property type="term" value="C:plasma membrane"/>
    <property type="evidence" value="ECO:0007669"/>
    <property type="project" value="UniProtKB-SubCell"/>
</dbReference>
<protein>
    <submittedName>
        <fullName evidence="4">Adducin 3 (gamma) b</fullName>
    </submittedName>
</protein>
<evidence type="ECO:0000259" key="3">
    <source>
        <dbReference type="SMART" id="SM01007"/>
    </source>
</evidence>
<feature type="domain" description="Class II aldolase/adducin N-terminal" evidence="3">
    <location>
        <begin position="141"/>
        <end position="326"/>
    </location>
</feature>
<dbReference type="GO" id="GO:0005856">
    <property type="term" value="C:cytoskeleton"/>
    <property type="evidence" value="ECO:0007669"/>
    <property type="project" value="TreeGrafter"/>
</dbReference>
<accession>A0A8C3GAL6</accession>
<dbReference type="Gene3D" id="3.40.225.10">
    <property type="entry name" value="Class II aldolase/adducin N-terminal domain"/>
    <property type="match status" value="1"/>
</dbReference>